<evidence type="ECO:0000313" key="2">
    <source>
        <dbReference type="EMBL" id="EGZ21934.1"/>
    </source>
</evidence>
<protein>
    <recommendedName>
        <fullName evidence="1">MULE transposase domain-containing protein</fullName>
    </recommendedName>
</protein>
<dbReference type="RefSeq" id="XP_009524651.1">
    <property type="nucleotide sequence ID" value="XM_009526356.1"/>
</dbReference>
<feature type="domain" description="MULE transposase" evidence="1">
    <location>
        <begin position="230"/>
        <end position="331"/>
    </location>
</feature>
<dbReference type="Proteomes" id="UP000002640">
    <property type="component" value="Unassembled WGS sequence"/>
</dbReference>
<dbReference type="AlphaFoldDB" id="G4Z9D3"/>
<dbReference type="InterPro" id="IPR018289">
    <property type="entry name" value="MULE_transposase_dom"/>
</dbReference>
<evidence type="ECO:0000313" key="3">
    <source>
        <dbReference type="Proteomes" id="UP000002640"/>
    </source>
</evidence>
<dbReference type="InParanoid" id="G4Z9D3"/>
<organism evidence="2 3">
    <name type="scientific">Phytophthora sojae (strain P6497)</name>
    <name type="common">Soybean stem and root rot agent</name>
    <name type="synonym">Phytophthora megasperma f. sp. glycines</name>
    <dbReference type="NCBI Taxonomy" id="1094619"/>
    <lineage>
        <taxon>Eukaryota</taxon>
        <taxon>Sar</taxon>
        <taxon>Stramenopiles</taxon>
        <taxon>Oomycota</taxon>
        <taxon>Peronosporomycetes</taxon>
        <taxon>Peronosporales</taxon>
        <taxon>Peronosporaceae</taxon>
        <taxon>Phytophthora</taxon>
    </lineage>
</organism>
<dbReference type="Pfam" id="PF10551">
    <property type="entry name" value="MULE"/>
    <property type="match status" value="1"/>
</dbReference>
<dbReference type="PANTHER" id="PTHR33977:SF1">
    <property type="entry name" value="ZINC ION BINDING PROTEIN"/>
    <property type="match status" value="1"/>
</dbReference>
<proteinExistence type="predicted"/>
<name>G4Z9D3_PHYSP</name>
<dbReference type="OMA" id="TTRCTIC"/>
<accession>G4Z9D3</accession>
<dbReference type="EMBL" id="JH159153">
    <property type="protein sequence ID" value="EGZ21934.1"/>
    <property type="molecule type" value="Genomic_DNA"/>
</dbReference>
<gene>
    <name evidence="2" type="ORF">PHYSODRAFT_496445</name>
</gene>
<dbReference type="PANTHER" id="PTHR33977">
    <property type="entry name" value="ZINC ION BINDING PROTEIN"/>
    <property type="match status" value="1"/>
</dbReference>
<evidence type="ECO:0000259" key="1">
    <source>
        <dbReference type="Pfam" id="PF10551"/>
    </source>
</evidence>
<dbReference type="GeneID" id="20657313"/>
<sequence>MGRDPIEWRELAYAVAQDDGIELLDSRKASRITRCNTTRCTICGDATKHNMQYRLLECTSAACLQGRCEWRGKVLTCPTTHRMTVYEAGRHWSDAASPRRVKLTRQQKKYCGELAAQRVKPVRVRNALRVQFGLQGESVPRLLSIQNFVHYYSKTQLGCNDDHDEVVKIVREMAYQDGADDFRPITFTDFKTPDGLLHVGDGSDEEPFVAGITTRALLTRLDRDPSTFIFHIDTTFKLSQVGYPVLVMGISDRSRSFHLVAFFILSQRSDSVYTAALSAFRAIYTDTTGKQIRLKFVMGDAESGQLTALEQGFRDDSDFMFLMCFFHVMKKVQEKTKCLPDRVANGVLTQIYDMHFCSSFPELVQAANCYWKEWNERSDLEAFTAYFKSQWLGARFSRWQCCYTAPGFATTNNPVE</sequence>
<keyword evidence="3" id="KW-1185">Reference proteome</keyword>
<dbReference type="KEGG" id="psoj:PHYSODRAFT_496445"/>
<reference evidence="2 3" key="1">
    <citation type="journal article" date="2006" name="Science">
        <title>Phytophthora genome sequences uncover evolutionary origins and mechanisms of pathogenesis.</title>
        <authorList>
            <person name="Tyler B.M."/>
            <person name="Tripathy S."/>
            <person name="Zhang X."/>
            <person name="Dehal P."/>
            <person name="Jiang R.H."/>
            <person name="Aerts A."/>
            <person name="Arredondo F.D."/>
            <person name="Baxter L."/>
            <person name="Bensasson D."/>
            <person name="Beynon J.L."/>
            <person name="Chapman J."/>
            <person name="Damasceno C.M."/>
            <person name="Dorrance A.E."/>
            <person name="Dou D."/>
            <person name="Dickerman A.W."/>
            <person name="Dubchak I.L."/>
            <person name="Garbelotto M."/>
            <person name="Gijzen M."/>
            <person name="Gordon S.G."/>
            <person name="Govers F."/>
            <person name="Grunwald N.J."/>
            <person name="Huang W."/>
            <person name="Ivors K.L."/>
            <person name="Jones R.W."/>
            <person name="Kamoun S."/>
            <person name="Krampis K."/>
            <person name="Lamour K.H."/>
            <person name="Lee M.K."/>
            <person name="McDonald W.H."/>
            <person name="Medina M."/>
            <person name="Meijer H.J."/>
            <person name="Nordberg E.K."/>
            <person name="Maclean D.J."/>
            <person name="Ospina-Giraldo M.D."/>
            <person name="Morris P.F."/>
            <person name="Phuntumart V."/>
            <person name="Putnam N.H."/>
            <person name="Rash S."/>
            <person name="Rose J.K."/>
            <person name="Sakihama Y."/>
            <person name="Salamov A.A."/>
            <person name="Savidor A."/>
            <person name="Scheuring C.F."/>
            <person name="Smith B.M."/>
            <person name="Sobral B.W."/>
            <person name="Terry A."/>
            <person name="Torto-Alalibo T.A."/>
            <person name="Win J."/>
            <person name="Xu Z."/>
            <person name="Zhang H."/>
            <person name="Grigoriev I.V."/>
            <person name="Rokhsar D.S."/>
            <person name="Boore J.L."/>
        </authorList>
    </citation>
    <scope>NUCLEOTIDE SEQUENCE [LARGE SCALE GENOMIC DNA]</scope>
    <source>
        <strain evidence="2 3">P6497</strain>
    </source>
</reference>